<evidence type="ECO:0000256" key="2">
    <source>
        <dbReference type="PROSITE-ProRule" id="PRU00023"/>
    </source>
</evidence>
<dbReference type="Pfam" id="PF12796">
    <property type="entry name" value="Ank_2"/>
    <property type="match status" value="1"/>
</dbReference>
<dbReference type="Pfam" id="PF24883">
    <property type="entry name" value="NPHP3_N"/>
    <property type="match status" value="1"/>
</dbReference>
<dbReference type="PANTHER" id="PTHR10039">
    <property type="entry name" value="AMELOGENIN"/>
    <property type="match status" value="1"/>
</dbReference>
<evidence type="ECO:0000313" key="6">
    <source>
        <dbReference type="Proteomes" id="UP000053647"/>
    </source>
</evidence>
<reference evidence="5 6" key="1">
    <citation type="submission" date="2014-06" db="EMBL/GenBank/DDBJ databases">
        <authorList>
            <consortium name="DOE Joint Genome Institute"/>
            <person name="Kuo A."/>
            <person name="Kohler A."/>
            <person name="Nagy L.G."/>
            <person name="Floudas D."/>
            <person name="Copeland A."/>
            <person name="Barry K.W."/>
            <person name="Cichocki N."/>
            <person name="Veneault-Fourrey C."/>
            <person name="LaButti K."/>
            <person name="Lindquist E.A."/>
            <person name="Lipzen A."/>
            <person name="Lundell T."/>
            <person name="Morin E."/>
            <person name="Murat C."/>
            <person name="Sun H."/>
            <person name="Tunlid A."/>
            <person name="Henrissat B."/>
            <person name="Grigoriev I.V."/>
            <person name="Hibbett D.S."/>
            <person name="Martin F."/>
            <person name="Nordberg H.P."/>
            <person name="Cantor M.N."/>
            <person name="Hua S.X."/>
        </authorList>
    </citation>
    <scope>NUCLEOTIDE SEQUENCE [LARGE SCALE GENOMIC DNA]</scope>
    <source>
        <strain evidence="5 6">ATCC 200175</strain>
    </source>
</reference>
<feature type="repeat" description="ANK" evidence="2">
    <location>
        <begin position="943"/>
        <end position="970"/>
    </location>
</feature>
<keyword evidence="2" id="KW-0040">ANK repeat</keyword>
<organism evidence="5 6">
    <name type="scientific">Paxillus involutus ATCC 200175</name>
    <dbReference type="NCBI Taxonomy" id="664439"/>
    <lineage>
        <taxon>Eukaryota</taxon>
        <taxon>Fungi</taxon>
        <taxon>Dikarya</taxon>
        <taxon>Basidiomycota</taxon>
        <taxon>Agaricomycotina</taxon>
        <taxon>Agaricomycetes</taxon>
        <taxon>Agaricomycetidae</taxon>
        <taxon>Boletales</taxon>
        <taxon>Paxilineae</taxon>
        <taxon>Paxillaceae</taxon>
        <taxon>Paxillus</taxon>
    </lineage>
</organism>
<dbReference type="InterPro" id="IPR002110">
    <property type="entry name" value="Ankyrin_rpt"/>
</dbReference>
<dbReference type="InterPro" id="IPR054471">
    <property type="entry name" value="GPIID_WHD"/>
</dbReference>
<dbReference type="InterPro" id="IPR027417">
    <property type="entry name" value="P-loop_NTPase"/>
</dbReference>
<evidence type="ECO:0008006" key="7">
    <source>
        <dbReference type="Google" id="ProtNLM"/>
    </source>
</evidence>
<dbReference type="PROSITE" id="PS50088">
    <property type="entry name" value="ANK_REPEAT"/>
    <property type="match status" value="3"/>
</dbReference>
<sequence>MDGLSAAATVIQLAQVAAQAAIALNQYIAAVKGAESSRTKLVDQIALVSAAANAVESVVQSYPPSLRTPEQQALLKEWFRSDGRAARCKKELEDLVTWLQGQLGSNGNRRRGWIKRMVWPVEENKINAAIRSIEGHMPYFNTIVLLDNANLNQAIAQGLSREREQTRNNDTATTKRELLNWFDEVDCTVKHESTRELRQRTTGEWVFKEQLYIDWRKLSAKFLWLGGKAGAGKSVLASGVIEDVLSGLADDEILAYFYCDFRNPRCTNTMEVLRSLTAQLLWNSQSEWLPSFSELIVRKQRGAGPPADIGTLSNLLKRAAGLYKRPMIVIDALDECDDLSKLLREIEKLYLDGHCRLFVTSRTLHSINRAFANFPSISLDDRVDAVRDDMHFHIRTELESRDRLKTLAHDLKEDIKSVLMKRADGMFRWVQCQLDRLNGCWSLGDVHAVLDTLPATLNETYERMLQSIAKQEFGGRVAQRALIWLVTALAPLRLSQLAEAVTTSRDNPDLDTTIGPMHETDILEICGSLVSFDKRTKSVTLSHYSVKEYLSSDCNTNKTYFVDRPHASLQLASVSIHSILLFVNQPDLDKNKVYLCQYAMGHGFEHLANCVPEHNDPLLALLITLQNHISMHRQSYIRGWRFEEWITRRSQLALYIIIRFGHASMLQHYLDHHSVQVTEGDNPLVYAALYSDVPRVQMLLDRGLDVNIEARVPGTPFVPACTMPPLIAATHNRTSEYQEELFELLLAQECTVPSNVIHSVLRNRNGLCKPSIIRILLEHGADSALLGAGGNNCLHTLLQNWSRRDNSNLIPSESDDLLELVHLLLGAGCDPALSNDEGISPFQLVIRSGILPLVRCLIEKGFRLPLDAILDVPQGFVTDMWLPMLQTLIENGAAVDVWDDDGCNALHHLLRRRDQWLRSYETPEAAFKILLAAGCDINRQSRVGRTPIHVAAQRHTLRVVEFLIDQGAKLPADIVNHAARARMDRMTLLVRLVKTHGASCQALTVGGNNAFHCLLESERLFEREPMEEFLFLLENGCDFCALNSSGVTPLGTAIVNGYLSIARNSLARVARPHADITGSNSSDVEGNSLLHRLCYKIQYRSMSDNEFMERANLLQEAGYDLKRHVNTPNNQGITPFCIAATSERRRPATVSYLLDAGAKFSAVNSLFLNNLQWASHLPWHRDATEAYERALANPTITFSDVARVCYLLTNRWKLPLPIATVIVDMAEYWACTKVIRSNIRYTSHSGEPIAFPVAPNESWMPRRVTFAYKLSVDIDIPRSDVSLFQLLIKRQNGVYAWPDTLEAWMPVPDDPTRTVFGVWNDRAVAIQLNRKHRLAVGDLQSGDALSMELYQLHPHWHVEELELEFFQIDMYFTMRSRGPRTPLESG</sequence>
<proteinExistence type="predicted"/>
<reference evidence="6" key="2">
    <citation type="submission" date="2015-01" db="EMBL/GenBank/DDBJ databases">
        <title>Evolutionary Origins and Diversification of the Mycorrhizal Mutualists.</title>
        <authorList>
            <consortium name="DOE Joint Genome Institute"/>
            <consortium name="Mycorrhizal Genomics Consortium"/>
            <person name="Kohler A."/>
            <person name="Kuo A."/>
            <person name="Nagy L.G."/>
            <person name="Floudas D."/>
            <person name="Copeland A."/>
            <person name="Barry K.W."/>
            <person name="Cichocki N."/>
            <person name="Veneault-Fourrey C."/>
            <person name="LaButti K."/>
            <person name="Lindquist E.A."/>
            <person name="Lipzen A."/>
            <person name="Lundell T."/>
            <person name="Morin E."/>
            <person name="Murat C."/>
            <person name="Riley R."/>
            <person name="Ohm R."/>
            <person name="Sun H."/>
            <person name="Tunlid A."/>
            <person name="Henrissat B."/>
            <person name="Grigoriev I.V."/>
            <person name="Hibbett D.S."/>
            <person name="Martin F."/>
        </authorList>
    </citation>
    <scope>NUCLEOTIDE SEQUENCE [LARGE SCALE GENOMIC DNA]</scope>
    <source>
        <strain evidence="6">ATCC 200175</strain>
    </source>
</reference>
<dbReference type="PROSITE" id="PS50297">
    <property type="entry name" value="ANK_REP_REGION"/>
    <property type="match status" value="2"/>
</dbReference>
<dbReference type="Gene3D" id="3.40.50.300">
    <property type="entry name" value="P-loop containing nucleotide triphosphate hydrolases"/>
    <property type="match status" value="1"/>
</dbReference>
<dbReference type="SUPFAM" id="SSF48403">
    <property type="entry name" value="Ankyrin repeat"/>
    <property type="match status" value="2"/>
</dbReference>
<dbReference type="Gene3D" id="1.25.40.20">
    <property type="entry name" value="Ankyrin repeat-containing domain"/>
    <property type="match status" value="2"/>
</dbReference>
<accession>A0A0C9U6Y6</accession>
<dbReference type="SUPFAM" id="SSF52540">
    <property type="entry name" value="P-loop containing nucleoside triphosphate hydrolases"/>
    <property type="match status" value="1"/>
</dbReference>
<dbReference type="InterPro" id="IPR056884">
    <property type="entry name" value="NPHP3-like_N"/>
</dbReference>
<dbReference type="EMBL" id="KN819339">
    <property type="protein sequence ID" value="KIJ14931.1"/>
    <property type="molecule type" value="Genomic_DNA"/>
</dbReference>
<dbReference type="PANTHER" id="PTHR10039:SF16">
    <property type="entry name" value="GPI INOSITOL-DEACYLASE"/>
    <property type="match status" value="1"/>
</dbReference>
<name>A0A0C9U6Y6_PAXIN</name>
<evidence type="ECO:0000313" key="5">
    <source>
        <dbReference type="EMBL" id="KIJ14931.1"/>
    </source>
</evidence>
<dbReference type="OrthoDB" id="3036502at2759"/>
<protein>
    <recommendedName>
        <fullName evidence="7">NACHT domain-containing protein</fullName>
    </recommendedName>
</protein>
<feature type="domain" description="Nephrocystin 3-like N-terminal" evidence="4">
    <location>
        <begin position="202"/>
        <end position="362"/>
    </location>
</feature>
<feature type="repeat" description="ANK" evidence="2">
    <location>
        <begin position="1131"/>
        <end position="1165"/>
    </location>
</feature>
<evidence type="ECO:0000256" key="1">
    <source>
        <dbReference type="ARBA" id="ARBA00022737"/>
    </source>
</evidence>
<dbReference type="SMART" id="SM00248">
    <property type="entry name" value="ANK"/>
    <property type="match status" value="7"/>
</dbReference>
<feature type="repeat" description="ANK" evidence="2">
    <location>
        <begin position="679"/>
        <end position="711"/>
    </location>
</feature>
<dbReference type="InterPro" id="IPR036770">
    <property type="entry name" value="Ankyrin_rpt-contain_sf"/>
</dbReference>
<dbReference type="Proteomes" id="UP000053647">
    <property type="component" value="Unassembled WGS sequence"/>
</dbReference>
<evidence type="ECO:0000259" key="3">
    <source>
        <dbReference type="Pfam" id="PF22939"/>
    </source>
</evidence>
<evidence type="ECO:0000259" key="4">
    <source>
        <dbReference type="Pfam" id="PF24883"/>
    </source>
</evidence>
<keyword evidence="6" id="KW-1185">Reference proteome</keyword>
<feature type="domain" description="GPI inositol-deacylase winged helix" evidence="3">
    <location>
        <begin position="472"/>
        <end position="554"/>
    </location>
</feature>
<dbReference type="HOGENOM" id="CLU_005181_0_0_1"/>
<gene>
    <name evidence="5" type="ORF">PAXINDRAFT_99735</name>
</gene>
<keyword evidence="1" id="KW-0677">Repeat</keyword>
<dbReference type="Pfam" id="PF22939">
    <property type="entry name" value="WHD_GPIID"/>
    <property type="match status" value="1"/>
</dbReference>